<organism evidence="1 2">
    <name type="scientific">Gossypium arboreum</name>
    <name type="common">Tree cotton</name>
    <name type="synonym">Gossypium nanking</name>
    <dbReference type="NCBI Taxonomy" id="29729"/>
    <lineage>
        <taxon>Eukaryota</taxon>
        <taxon>Viridiplantae</taxon>
        <taxon>Streptophyta</taxon>
        <taxon>Embryophyta</taxon>
        <taxon>Tracheophyta</taxon>
        <taxon>Spermatophyta</taxon>
        <taxon>Magnoliopsida</taxon>
        <taxon>eudicotyledons</taxon>
        <taxon>Gunneridae</taxon>
        <taxon>Pentapetalae</taxon>
        <taxon>rosids</taxon>
        <taxon>malvids</taxon>
        <taxon>Malvales</taxon>
        <taxon>Malvaceae</taxon>
        <taxon>Malvoideae</taxon>
        <taxon>Gossypium</taxon>
    </lineage>
</organism>
<evidence type="ECO:0000313" key="1">
    <source>
        <dbReference type="EMBL" id="KHG12293.1"/>
    </source>
</evidence>
<reference evidence="2" key="1">
    <citation type="submission" date="2014-09" db="EMBL/GenBank/DDBJ databases">
        <authorList>
            <person name="Mudge J."/>
            <person name="Ramaraj T."/>
            <person name="Lindquist I.E."/>
            <person name="Bharti A.K."/>
            <person name="Sundararajan A."/>
            <person name="Cameron C.T."/>
            <person name="Woodward J.E."/>
            <person name="May G.D."/>
            <person name="Brubaker C."/>
            <person name="Broadhvest J."/>
            <person name="Wilkins T.A."/>
        </authorList>
    </citation>
    <scope>NUCLEOTIDE SEQUENCE</scope>
    <source>
        <strain evidence="2">cv. AKA8401</strain>
    </source>
</reference>
<gene>
    <name evidence="1" type="ORF">F383_08507</name>
</gene>
<protein>
    <submittedName>
        <fullName evidence="1">Uncharacterized protein</fullName>
    </submittedName>
</protein>
<keyword evidence="2" id="KW-1185">Reference proteome</keyword>
<accession>A0A0B0NCQ8</accession>
<name>A0A0B0NCQ8_GOSAR</name>
<proteinExistence type="predicted"/>
<sequence length="11" mass="1308">MQGQTFSNMHQ</sequence>
<evidence type="ECO:0000313" key="2">
    <source>
        <dbReference type="Proteomes" id="UP000032142"/>
    </source>
</evidence>
<dbReference type="Proteomes" id="UP000032142">
    <property type="component" value="Unassembled WGS sequence"/>
</dbReference>
<dbReference type="EMBL" id="KN397398">
    <property type="protein sequence ID" value="KHG12293.1"/>
    <property type="molecule type" value="Genomic_DNA"/>
</dbReference>